<gene>
    <name evidence="1" type="ORF">HMF3257_15650</name>
</gene>
<evidence type="ECO:0000313" key="1">
    <source>
        <dbReference type="EMBL" id="RAI75261.1"/>
    </source>
</evidence>
<dbReference type="SUPFAM" id="SSF47240">
    <property type="entry name" value="Ferritin-like"/>
    <property type="match status" value="1"/>
</dbReference>
<sequence>MNLFKLISDIEQVDPEFSDRYSFYSRRNLLKFSSNLIAAGIPAIIAGTLNKALAQTTTAPSQAAIDVANFALTLEYLEDEFYRTGLSTSGLVPSSDMAVISQISKHETAHVALLKSALGAAAVAKPTFKFPAGTFTSYATFLATARALEDTGVQAYKGQAPVLINDKSILAVALQIHSVEARHASEVRRMLGLKGWVSDTTNTTFMQGTVNLKTLPNVTGISDDNFRGAFDEPLTKAQVLAIAAPFLG</sequence>
<organism evidence="1 2">
    <name type="scientific">Spirosoma telluris</name>
    <dbReference type="NCBI Taxonomy" id="2183553"/>
    <lineage>
        <taxon>Bacteria</taxon>
        <taxon>Pseudomonadati</taxon>
        <taxon>Bacteroidota</taxon>
        <taxon>Cytophagia</taxon>
        <taxon>Cytophagales</taxon>
        <taxon>Cytophagaceae</taxon>
        <taxon>Spirosoma</taxon>
    </lineage>
</organism>
<dbReference type="RefSeq" id="WP_111343492.1">
    <property type="nucleotide sequence ID" value="NZ_QLII01000001.1"/>
</dbReference>
<protein>
    <submittedName>
        <fullName evidence="1">Ferritin-like domain-containing protein</fullName>
    </submittedName>
</protein>
<keyword evidence="2" id="KW-1185">Reference proteome</keyword>
<comment type="caution">
    <text evidence="1">The sequence shown here is derived from an EMBL/GenBank/DDBJ whole genome shotgun (WGS) entry which is preliminary data.</text>
</comment>
<dbReference type="EMBL" id="QLII01000001">
    <property type="protein sequence ID" value="RAI75261.1"/>
    <property type="molecule type" value="Genomic_DNA"/>
</dbReference>
<dbReference type="OrthoDB" id="954262at2"/>
<dbReference type="AlphaFoldDB" id="A0A327NIP1"/>
<dbReference type="Proteomes" id="UP000249016">
    <property type="component" value="Unassembled WGS sequence"/>
</dbReference>
<proteinExistence type="predicted"/>
<dbReference type="Pfam" id="PF13668">
    <property type="entry name" value="Ferritin_2"/>
    <property type="match status" value="1"/>
</dbReference>
<accession>A0A327NIP1</accession>
<evidence type="ECO:0000313" key="2">
    <source>
        <dbReference type="Proteomes" id="UP000249016"/>
    </source>
</evidence>
<name>A0A327NIP1_9BACT</name>
<dbReference type="InterPro" id="IPR009078">
    <property type="entry name" value="Ferritin-like_SF"/>
</dbReference>
<reference evidence="1 2" key="1">
    <citation type="submission" date="2018-06" db="EMBL/GenBank/DDBJ databases">
        <title>Spirosoma sp. HMF3257 Genome sequencing and assembly.</title>
        <authorList>
            <person name="Kang H."/>
            <person name="Cha I."/>
            <person name="Kim H."/>
            <person name="Kang J."/>
            <person name="Joh K."/>
        </authorList>
    </citation>
    <scope>NUCLEOTIDE SEQUENCE [LARGE SCALE GENOMIC DNA]</scope>
    <source>
        <strain evidence="1 2">HMF3257</strain>
    </source>
</reference>